<feature type="compositionally biased region" description="Polar residues" evidence="1">
    <location>
        <begin position="30"/>
        <end position="61"/>
    </location>
</feature>
<dbReference type="InterPro" id="IPR001202">
    <property type="entry name" value="WW_dom"/>
</dbReference>
<evidence type="ECO:0000256" key="1">
    <source>
        <dbReference type="SAM" id="MobiDB-lite"/>
    </source>
</evidence>
<dbReference type="EMBL" id="JAFIRN010000017">
    <property type="protein sequence ID" value="KAG5832920.1"/>
    <property type="molecule type" value="Genomic_DNA"/>
</dbReference>
<dbReference type="CDD" id="cd00201">
    <property type="entry name" value="WW"/>
    <property type="match status" value="1"/>
</dbReference>
<dbReference type="AlphaFoldDB" id="A0A9D3RK09"/>
<evidence type="ECO:0000313" key="3">
    <source>
        <dbReference type="EMBL" id="KAG5832920.1"/>
    </source>
</evidence>
<dbReference type="PROSITE" id="PS50020">
    <property type="entry name" value="WW_DOMAIN_2"/>
    <property type="match status" value="1"/>
</dbReference>
<reference evidence="3" key="1">
    <citation type="submission" date="2021-01" db="EMBL/GenBank/DDBJ databases">
        <title>A chromosome-scale assembly of European eel, Anguilla anguilla.</title>
        <authorList>
            <person name="Henkel C."/>
            <person name="Jong-Raadsen S.A."/>
            <person name="Dufour S."/>
            <person name="Weltzien F.-A."/>
            <person name="Palstra A.P."/>
            <person name="Pelster B."/>
            <person name="Spaink H.P."/>
            <person name="Van Den Thillart G.E."/>
            <person name="Jansen H."/>
            <person name="Zahm M."/>
            <person name="Klopp C."/>
            <person name="Cedric C."/>
            <person name="Louis A."/>
            <person name="Berthelot C."/>
            <person name="Parey E."/>
            <person name="Roest Crollius H."/>
            <person name="Montfort J."/>
            <person name="Robinson-Rechavi M."/>
            <person name="Bucao C."/>
            <person name="Bouchez O."/>
            <person name="Gislard M."/>
            <person name="Lluch J."/>
            <person name="Milhes M."/>
            <person name="Lampietro C."/>
            <person name="Lopez Roques C."/>
            <person name="Donnadieu C."/>
            <person name="Braasch I."/>
            <person name="Desvignes T."/>
            <person name="Postlethwait J."/>
            <person name="Bobe J."/>
            <person name="Guiguen Y."/>
            <person name="Dirks R."/>
        </authorList>
    </citation>
    <scope>NUCLEOTIDE SEQUENCE</scope>
    <source>
        <strain evidence="3">Tag_6206</strain>
        <tissue evidence="3">Liver</tissue>
    </source>
</reference>
<dbReference type="Pfam" id="PF16623">
    <property type="entry name" value="WW_FCH_linker"/>
    <property type="match status" value="1"/>
</dbReference>
<accession>A0A9D3RK09</accession>
<evidence type="ECO:0000313" key="4">
    <source>
        <dbReference type="Proteomes" id="UP001044222"/>
    </source>
</evidence>
<dbReference type="InterPro" id="IPR036020">
    <property type="entry name" value="WW_dom_sf"/>
</dbReference>
<sequence length="137" mass="14510">MQGRRYYVNTSSNETTWECPAGAPAAQKSPLKSKSSTGNGHHPTGSSLFQQDKCSMAPQKTSTKRESPASNSPCRRPDTKDTKITINSVTFPLPSSAPEQPLLKPGTGATVTISGRIGGTLRGARASPALRCCFRSS</sequence>
<feature type="domain" description="WW" evidence="2">
    <location>
        <begin position="1"/>
        <end position="22"/>
    </location>
</feature>
<dbReference type="SUPFAM" id="SSF51045">
    <property type="entry name" value="WW domain"/>
    <property type="match status" value="1"/>
</dbReference>
<gene>
    <name evidence="3" type="ORF">ANANG_G00296310</name>
</gene>
<evidence type="ECO:0000259" key="2">
    <source>
        <dbReference type="PROSITE" id="PS50020"/>
    </source>
</evidence>
<name>A0A9D3RK09_ANGAN</name>
<comment type="caution">
    <text evidence="3">The sequence shown here is derived from an EMBL/GenBank/DDBJ whole genome shotgun (WGS) entry which is preliminary data.</text>
</comment>
<feature type="region of interest" description="Disordered" evidence="1">
    <location>
        <begin position="1"/>
        <end position="84"/>
    </location>
</feature>
<dbReference type="Proteomes" id="UP001044222">
    <property type="component" value="Chromosome 17"/>
</dbReference>
<protein>
    <recommendedName>
        <fullName evidence="2">WW domain-containing protein</fullName>
    </recommendedName>
</protein>
<organism evidence="3 4">
    <name type="scientific">Anguilla anguilla</name>
    <name type="common">European freshwater eel</name>
    <name type="synonym">Muraena anguilla</name>
    <dbReference type="NCBI Taxonomy" id="7936"/>
    <lineage>
        <taxon>Eukaryota</taxon>
        <taxon>Metazoa</taxon>
        <taxon>Chordata</taxon>
        <taxon>Craniata</taxon>
        <taxon>Vertebrata</taxon>
        <taxon>Euteleostomi</taxon>
        <taxon>Actinopterygii</taxon>
        <taxon>Neopterygii</taxon>
        <taxon>Teleostei</taxon>
        <taxon>Anguilliformes</taxon>
        <taxon>Anguillidae</taxon>
        <taxon>Anguilla</taxon>
    </lineage>
</organism>
<keyword evidence="4" id="KW-1185">Reference proteome</keyword>
<dbReference type="Gene3D" id="2.20.70.10">
    <property type="match status" value="1"/>
</dbReference>
<proteinExistence type="predicted"/>